<dbReference type="AlphaFoldDB" id="A0ABD1YJ73"/>
<organism evidence="1 2">
    <name type="scientific">Riccia fluitans</name>
    <dbReference type="NCBI Taxonomy" id="41844"/>
    <lineage>
        <taxon>Eukaryota</taxon>
        <taxon>Viridiplantae</taxon>
        <taxon>Streptophyta</taxon>
        <taxon>Embryophyta</taxon>
        <taxon>Marchantiophyta</taxon>
        <taxon>Marchantiopsida</taxon>
        <taxon>Marchantiidae</taxon>
        <taxon>Marchantiales</taxon>
        <taxon>Ricciaceae</taxon>
        <taxon>Riccia</taxon>
    </lineage>
</organism>
<name>A0ABD1YJ73_9MARC</name>
<sequence length="161" mass="17989">MQQSCQRPGDERNVCRLVPSAFFWSNVRVSTRRGNIDQSSTKDTKYQFPPSVANGAGPQTFHSVKASSCEQRLRNGFCSLYKVGRRGDKFVQTPGLYIADISRSSIPDVKCFLAASYFELKKLPVVAFTPTLSTRCTLALCLYTQIFLQSVNAAHCAQLHR</sequence>
<evidence type="ECO:0000313" key="1">
    <source>
        <dbReference type="EMBL" id="KAL2630829.1"/>
    </source>
</evidence>
<dbReference type="Proteomes" id="UP001605036">
    <property type="component" value="Unassembled WGS sequence"/>
</dbReference>
<protein>
    <submittedName>
        <fullName evidence="1">Uncharacterized protein</fullName>
    </submittedName>
</protein>
<accession>A0ABD1YJ73</accession>
<proteinExistence type="predicted"/>
<comment type="caution">
    <text evidence="1">The sequence shown here is derived from an EMBL/GenBank/DDBJ whole genome shotgun (WGS) entry which is preliminary data.</text>
</comment>
<reference evidence="1 2" key="1">
    <citation type="submission" date="2024-09" db="EMBL/GenBank/DDBJ databases">
        <title>Chromosome-scale assembly of Riccia fluitans.</title>
        <authorList>
            <person name="Paukszto L."/>
            <person name="Sawicki J."/>
            <person name="Karawczyk K."/>
            <person name="Piernik-Szablinska J."/>
            <person name="Szczecinska M."/>
            <person name="Mazdziarz M."/>
        </authorList>
    </citation>
    <scope>NUCLEOTIDE SEQUENCE [LARGE SCALE GENOMIC DNA]</scope>
    <source>
        <strain evidence="1">Rf_01</strain>
        <tissue evidence="1">Aerial parts of the thallus</tissue>
    </source>
</reference>
<keyword evidence="2" id="KW-1185">Reference proteome</keyword>
<evidence type="ECO:0000313" key="2">
    <source>
        <dbReference type="Proteomes" id="UP001605036"/>
    </source>
</evidence>
<gene>
    <name evidence="1" type="ORF">R1flu_015515</name>
</gene>
<dbReference type="EMBL" id="JBHFFA010000004">
    <property type="protein sequence ID" value="KAL2630829.1"/>
    <property type="molecule type" value="Genomic_DNA"/>
</dbReference>